<comment type="subcellular location">
    <subcellularLocation>
        <location evidence="1">Membrane</location>
        <topology evidence="1">Single-pass membrane protein</topology>
    </subcellularLocation>
</comment>
<dbReference type="PANTHER" id="PTHR42911:SF1">
    <property type="entry name" value="MODULATOR OF FTSH PROTEASE HFLC"/>
    <property type="match status" value="1"/>
</dbReference>
<dbReference type="PATRIC" id="fig|1028800.3.peg.2152"/>
<dbReference type="eggNOG" id="COG0330">
    <property type="taxonomic scope" value="Bacteria"/>
</dbReference>
<evidence type="ECO:0000313" key="8">
    <source>
        <dbReference type="EMBL" id="CDN48297.1"/>
    </source>
</evidence>
<dbReference type="InterPro" id="IPR001107">
    <property type="entry name" value="Band_7"/>
</dbReference>
<dbReference type="GeneID" id="24257721"/>
<feature type="domain" description="Band 7" evidence="7">
    <location>
        <begin position="22"/>
        <end position="189"/>
    </location>
</feature>
<dbReference type="KEGG" id="ngg:RG540_CH21290"/>
<evidence type="ECO:0000256" key="5">
    <source>
        <dbReference type="ARBA" id="ARBA00023136"/>
    </source>
</evidence>
<evidence type="ECO:0000259" key="7">
    <source>
        <dbReference type="SMART" id="SM00244"/>
    </source>
</evidence>
<evidence type="ECO:0000313" key="9">
    <source>
        <dbReference type="Proteomes" id="UP000028181"/>
    </source>
</evidence>
<comment type="similarity">
    <text evidence="2 6">Belongs to the band 7/mec-2 family. HflC subfamily.</text>
</comment>
<keyword evidence="3" id="KW-0812">Transmembrane</keyword>
<accession>A0A068SPS1</accession>
<evidence type="ECO:0000256" key="3">
    <source>
        <dbReference type="ARBA" id="ARBA00022692"/>
    </source>
</evidence>
<dbReference type="OrthoDB" id="9812991at2"/>
<reference evidence="9" key="1">
    <citation type="journal article" date="2014" name="BMC Genomics">
        <title>Genome sequencing of two Neorhizobium galegae strains reveals a noeT gene responsible for the unusual acetylation of the nodulation factors.</title>
        <authorList>
            <person name="Osterman J."/>
            <person name="Marsh J."/>
            <person name="Laine P.K."/>
            <person name="Zeng Z."/>
            <person name="Alatalo E."/>
            <person name="Sullivan J.T."/>
            <person name="Young J.P."/>
            <person name="Thomas-Oates J."/>
            <person name="Paulin L."/>
            <person name="Lindstrom K."/>
        </authorList>
    </citation>
    <scope>NUCLEOTIDE SEQUENCE [LARGE SCALE GENOMIC DNA]</scope>
    <source>
        <strain evidence="9">HAMBI 540</strain>
    </source>
</reference>
<dbReference type="SUPFAM" id="SSF117892">
    <property type="entry name" value="Band 7/SPFH domain"/>
    <property type="match status" value="1"/>
</dbReference>
<proteinExistence type="inferred from homology"/>
<name>A0A068SPS1_NEOGA</name>
<evidence type="ECO:0000256" key="1">
    <source>
        <dbReference type="ARBA" id="ARBA00004167"/>
    </source>
</evidence>
<dbReference type="SMART" id="SM00244">
    <property type="entry name" value="PHB"/>
    <property type="match status" value="1"/>
</dbReference>
<dbReference type="AlphaFoldDB" id="A0A068SPS1"/>
<dbReference type="GO" id="GO:0016020">
    <property type="term" value="C:membrane"/>
    <property type="evidence" value="ECO:0007669"/>
    <property type="project" value="UniProtKB-SubCell"/>
</dbReference>
<dbReference type="Gene3D" id="3.30.479.30">
    <property type="entry name" value="Band 7 domain"/>
    <property type="match status" value="1"/>
</dbReference>
<dbReference type="Pfam" id="PF01145">
    <property type="entry name" value="Band_7"/>
    <property type="match status" value="1"/>
</dbReference>
<dbReference type="CDD" id="cd03405">
    <property type="entry name" value="SPFH_HflC"/>
    <property type="match status" value="1"/>
</dbReference>
<dbReference type="InterPro" id="IPR010200">
    <property type="entry name" value="HflC"/>
</dbReference>
<dbReference type="RefSeq" id="WP_038587470.1">
    <property type="nucleotide sequence ID" value="NZ_HG938353.1"/>
</dbReference>
<organism evidence="8 9">
    <name type="scientific">Neorhizobium galegae bv. orientalis str. HAMBI 540</name>
    <dbReference type="NCBI Taxonomy" id="1028800"/>
    <lineage>
        <taxon>Bacteria</taxon>
        <taxon>Pseudomonadati</taxon>
        <taxon>Pseudomonadota</taxon>
        <taxon>Alphaproteobacteria</taxon>
        <taxon>Hyphomicrobiales</taxon>
        <taxon>Rhizobiaceae</taxon>
        <taxon>Rhizobium/Agrobacterium group</taxon>
        <taxon>Neorhizobium</taxon>
    </lineage>
</organism>
<dbReference type="InterPro" id="IPR036013">
    <property type="entry name" value="Band_7/SPFH_dom_sf"/>
</dbReference>
<sequence length="316" mass="35614">MNSNRLPAILIGLAVLLVLIYSSVFVVNEREQAVVVRFGEIQDVKRAPGIYFKLPFAFMDADRVQYVEDRALRFDLDNIRVQVRGGAFYEVDAFVVYSIADPRLFRETVSGDRDSAESRLRTRLDAALRRVYGLRNFDAALSNERSSMMQEVRTDLTAAAETLGLAIRDVRIRRTDLTQEVSQQTFQRMKAERLAEAELIRARGNEQGQRRRAIADRQVVEFVSEAQRDSEILRGQGDAERNKIFGEAFQRDPAFFEFYRTMRAYVAALADNGTTLVLSPDSEFFRFFNSSAGQALAPIQTPARPASPAAPAAPAN</sequence>
<dbReference type="PIRSF" id="PIRSF005651">
    <property type="entry name" value="HflC"/>
    <property type="match status" value="1"/>
</dbReference>
<evidence type="ECO:0000256" key="2">
    <source>
        <dbReference type="ARBA" id="ARBA00007862"/>
    </source>
</evidence>
<protein>
    <recommendedName>
        <fullName evidence="6">Protein HflC</fullName>
    </recommendedName>
</protein>
<dbReference type="Proteomes" id="UP000028181">
    <property type="component" value="Chromosome I"/>
</dbReference>
<gene>
    <name evidence="8" type="ORF">RG540_CH21290</name>
</gene>
<keyword evidence="4" id="KW-1133">Transmembrane helix</keyword>
<evidence type="ECO:0000256" key="4">
    <source>
        <dbReference type="ARBA" id="ARBA00022989"/>
    </source>
</evidence>
<keyword evidence="9" id="KW-1185">Reference proteome</keyword>
<dbReference type="PANTHER" id="PTHR42911">
    <property type="entry name" value="MODULATOR OF FTSH PROTEASE HFLC"/>
    <property type="match status" value="1"/>
</dbReference>
<keyword evidence="5" id="KW-0472">Membrane</keyword>
<dbReference type="HOGENOM" id="CLU_059167_3_0_5"/>
<dbReference type="EMBL" id="HG938353">
    <property type="protein sequence ID" value="CDN48297.1"/>
    <property type="molecule type" value="Genomic_DNA"/>
</dbReference>
<evidence type="ECO:0000256" key="6">
    <source>
        <dbReference type="PIRNR" id="PIRNR005651"/>
    </source>
</evidence>
<comment type="function">
    <text evidence="6">HflC and HflK could regulate a protease.</text>
</comment>